<dbReference type="AlphaFoldDB" id="I3IN10"/>
<dbReference type="OrthoDB" id="5538036at2"/>
<proteinExistence type="predicted"/>
<reference evidence="2 3" key="1">
    <citation type="journal article" date="2012" name="FEBS Lett.">
        <title>Anammox organism KSU-1 expresses a NirK-type copper-containing nitrite reductase instead of a NirS-type with cytochrome cd1.</title>
        <authorList>
            <person name="Hira D."/>
            <person name="Toh H."/>
            <person name="Migita C.T."/>
            <person name="Okubo H."/>
            <person name="Nishiyama T."/>
            <person name="Hattori M."/>
            <person name="Furukawa K."/>
            <person name="Fujii T."/>
        </authorList>
    </citation>
    <scope>NUCLEOTIDE SEQUENCE [LARGE SCALE GENOMIC DNA]</scope>
</reference>
<organism evidence="2 3">
    <name type="scientific">Candidatus Jettenia caeni</name>
    <dbReference type="NCBI Taxonomy" id="247490"/>
    <lineage>
        <taxon>Bacteria</taxon>
        <taxon>Pseudomonadati</taxon>
        <taxon>Planctomycetota</taxon>
        <taxon>Candidatus Brocadiia</taxon>
        <taxon>Candidatus Brocadiales</taxon>
        <taxon>Candidatus Brocadiaceae</taxon>
        <taxon>Candidatus Jettenia</taxon>
    </lineage>
</organism>
<gene>
    <name evidence="2" type="ORF">KSU1_C1509</name>
</gene>
<evidence type="ECO:0000313" key="3">
    <source>
        <dbReference type="Proteomes" id="UP000002985"/>
    </source>
</evidence>
<evidence type="ECO:0000256" key="1">
    <source>
        <dbReference type="SAM" id="MobiDB-lite"/>
    </source>
</evidence>
<dbReference type="Proteomes" id="UP000002985">
    <property type="component" value="Unassembled WGS sequence"/>
</dbReference>
<comment type="caution">
    <text evidence="2">The sequence shown here is derived from an EMBL/GenBank/DDBJ whole genome shotgun (WGS) entry which is preliminary data.</text>
</comment>
<accession>I3IN10</accession>
<sequence>MKTYTIGSKTYVQRPLVLGQVKQLMDIIRGVVIPQVITIPALIDMFGDRLSLALAVVITEEGKPVKDKDIEMAAMEIEYEIMPEQILEIIDDFFFINQIALLFQRVITVIKGIQDRMTGLSRCASSSVKETSPGGMPSSGDILSGNASHTSNTVSAM</sequence>
<name>I3IN10_9BACT</name>
<dbReference type="STRING" id="247490.KSU1_C1509"/>
<evidence type="ECO:0000313" key="2">
    <source>
        <dbReference type="EMBL" id="GAB63105.1"/>
    </source>
</evidence>
<feature type="compositionally biased region" description="Polar residues" evidence="1">
    <location>
        <begin position="145"/>
        <end position="157"/>
    </location>
</feature>
<dbReference type="EMBL" id="BAFH01000003">
    <property type="protein sequence ID" value="GAB63105.1"/>
    <property type="molecule type" value="Genomic_DNA"/>
</dbReference>
<keyword evidence="3" id="KW-1185">Reference proteome</keyword>
<feature type="region of interest" description="Disordered" evidence="1">
    <location>
        <begin position="124"/>
        <end position="157"/>
    </location>
</feature>
<protein>
    <submittedName>
        <fullName evidence="2">Uncharacterized protein</fullName>
    </submittedName>
</protein>